<dbReference type="InterPro" id="IPR027443">
    <property type="entry name" value="IPNS-like_sf"/>
</dbReference>
<dbReference type="Proteomes" id="UP000030671">
    <property type="component" value="Unassembled WGS sequence"/>
</dbReference>
<evidence type="ECO:0000256" key="1">
    <source>
        <dbReference type="SAM" id="MobiDB-lite"/>
    </source>
</evidence>
<feature type="domain" description="Non-haem dioxygenase N-terminal" evidence="3">
    <location>
        <begin position="42"/>
        <end position="140"/>
    </location>
</feature>
<accession>W4JV17</accession>
<name>W4JV17_HETIT</name>
<evidence type="ECO:0000313" key="5">
    <source>
        <dbReference type="Proteomes" id="UP000030671"/>
    </source>
</evidence>
<keyword evidence="5" id="KW-1185">Reference proteome</keyword>
<dbReference type="AlphaFoldDB" id="W4JV17"/>
<dbReference type="InterPro" id="IPR050231">
    <property type="entry name" value="Iron_ascorbate_oxido_reductase"/>
</dbReference>
<dbReference type="SUPFAM" id="SSF51197">
    <property type="entry name" value="Clavaminate synthase-like"/>
    <property type="match status" value="1"/>
</dbReference>
<evidence type="ECO:0000259" key="2">
    <source>
        <dbReference type="Pfam" id="PF03171"/>
    </source>
</evidence>
<dbReference type="PRINTS" id="PR00682">
    <property type="entry name" value="IPNSYNTHASE"/>
</dbReference>
<protein>
    <recommendedName>
        <fullName evidence="6">Fe2OG dioxygenase domain-containing protein</fullName>
    </recommendedName>
</protein>
<dbReference type="EMBL" id="KI925463">
    <property type="protein sequence ID" value="ETW77304.1"/>
    <property type="molecule type" value="Genomic_DNA"/>
</dbReference>
<dbReference type="eggNOG" id="KOG0143">
    <property type="taxonomic scope" value="Eukaryota"/>
</dbReference>
<reference evidence="4 5" key="1">
    <citation type="journal article" date="2012" name="New Phytol.">
        <title>Insight into trade-off between wood decay and parasitism from the genome of a fungal forest pathogen.</title>
        <authorList>
            <person name="Olson A."/>
            <person name="Aerts A."/>
            <person name="Asiegbu F."/>
            <person name="Belbahri L."/>
            <person name="Bouzid O."/>
            <person name="Broberg A."/>
            <person name="Canback B."/>
            <person name="Coutinho P.M."/>
            <person name="Cullen D."/>
            <person name="Dalman K."/>
            <person name="Deflorio G."/>
            <person name="van Diepen L.T."/>
            <person name="Dunand C."/>
            <person name="Duplessis S."/>
            <person name="Durling M."/>
            <person name="Gonthier P."/>
            <person name="Grimwood J."/>
            <person name="Fossdal C.G."/>
            <person name="Hansson D."/>
            <person name="Henrissat B."/>
            <person name="Hietala A."/>
            <person name="Himmelstrand K."/>
            <person name="Hoffmeister D."/>
            <person name="Hogberg N."/>
            <person name="James T.Y."/>
            <person name="Karlsson M."/>
            <person name="Kohler A."/>
            <person name="Kues U."/>
            <person name="Lee Y.H."/>
            <person name="Lin Y.C."/>
            <person name="Lind M."/>
            <person name="Lindquist E."/>
            <person name="Lombard V."/>
            <person name="Lucas S."/>
            <person name="Lunden K."/>
            <person name="Morin E."/>
            <person name="Murat C."/>
            <person name="Park J."/>
            <person name="Raffaello T."/>
            <person name="Rouze P."/>
            <person name="Salamov A."/>
            <person name="Schmutz J."/>
            <person name="Solheim H."/>
            <person name="Stahlberg J."/>
            <person name="Velez H."/>
            <person name="de Vries R.P."/>
            <person name="Wiebenga A."/>
            <person name="Woodward S."/>
            <person name="Yakovlev I."/>
            <person name="Garbelotto M."/>
            <person name="Martin F."/>
            <person name="Grigoriev I.V."/>
            <person name="Stenlid J."/>
        </authorList>
    </citation>
    <scope>NUCLEOTIDE SEQUENCE [LARGE SCALE GENOMIC DNA]</scope>
    <source>
        <strain evidence="4 5">TC 32-1</strain>
    </source>
</reference>
<proteinExistence type="predicted"/>
<dbReference type="HOGENOM" id="CLU_010119_10_0_1"/>
<dbReference type="OrthoDB" id="406156at2759"/>
<dbReference type="InParanoid" id="W4JV17"/>
<dbReference type="Pfam" id="PF03171">
    <property type="entry name" value="2OG-FeII_Oxy"/>
    <property type="match status" value="1"/>
</dbReference>
<evidence type="ECO:0000313" key="4">
    <source>
        <dbReference type="EMBL" id="ETW77304.1"/>
    </source>
</evidence>
<feature type="region of interest" description="Disordered" evidence="1">
    <location>
        <begin position="1"/>
        <end position="29"/>
    </location>
</feature>
<feature type="compositionally biased region" description="Polar residues" evidence="1">
    <location>
        <begin position="1"/>
        <end position="19"/>
    </location>
</feature>
<dbReference type="PANTHER" id="PTHR47990">
    <property type="entry name" value="2-OXOGLUTARATE (2OG) AND FE(II)-DEPENDENT OXYGENASE SUPERFAMILY PROTEIN-RELATED"/>
    <property type="match status" value="1"/>
</dbReference>
<evidence type="ECO:0000259" key="3">
    <source>
        <dbReference type="Pfam" id="PF14226"/>
    </source>
</evidence>
<dbReference type="RefSeq" id="XP_009550510.1">
    <property type="nucleotide sequence ID" value="XM_009552215.1"/>
</dbReference>
<dbReference type="KEGG" id="hir:HETIRDRAFT_52748"/>
<evidence type="ECO:0008006" key="6">
    <source>
        <dbReference type="Google" id="ProtNLM"/>
    </source>
</evidence>
<dbReference type="Gene3D" id="2.60.120.330">
    <property type="entry name" value="B-lactam Antibiotic, Isopenicillin N Synthase, Chain"/>
    <property type="match status" value="1"/>
</dbReference>
<dbReference type="GeneID" id="20678226"/>
<feature type="domain" description="Isopenicillin N synthase-like Fe(2+) 2OG dioxygenase" evidence="2">
    <location>
        <begin position="223"/>
        <end position="293"/>
    </location>
</feature>
<dbReference type="InterPro" id="IPR044861">
    <property type="entry name" value="IPNS-like_FE2OG_OXY"/>
</dbReference>
<sequence>MSTTTTVSETLPSSSTTKNVIPKWKAPPPTTETELEWADILTVDLSLYDTKRDELVKTVETALQRDGFFYVVGHGIPQESVHKQFSIGQFAFDGVSKEEKKAHRAPIAEEGSFIGYKLQNYWEIRDGVRDRIEHYNFYLNQIDPISRHPKPLQPYVDEVKAFIAESRQKVLRRVLSLIDAVLGLEDGYLWQLHEDPQGRKGNDLFRYMIYDPLTSAEASKTNNVMLNGHTDFNSISTLVSQPVTALQILLPDGHWRYVRHREGALVINIGDQLSFMSGGLLKGTIHRVVLPPKDQLKYRRLGVFHFAHFISGIPLDPLPSKKVQTEGRKIFEGKVPTTDEWESARVKTYGTAQLIKGEQYDTEYIAGLQVRHWH</sequence>
<dbReference type="InterPro" id="IPR026992">
    <property type="entry name" value="DIOX_N"/>
</dbReference>
<dbReference type="Pfam" id="PF14226">
    <property type="entry name" value="DIOX_N"/>
    <property type="match status" value="1"/>
</dbReference>
<organism evidence="4 5">
    <name type="scientific">Heterobasidion irregulare (strain TC 32-1)</name>
    <dbReference type="NCBI Taxonomy" id="747525"/>
    <lineage>
        <taxon>Eukaryota</taxon>
        <taxon>Fungi</taxon>
        <taxon>Dikarya</taxon>
        <taxon>Basidiomycota</taxon>
        <taxon>Agaricomycotina</taxon>
        <taxon>Agaricomycetes</taxon>
        <taxon>Russulales</taxon>
        <taxon>Bondarzewiaceae</taxon>
        <taxon>Heterobasidion</taxon>
        <taxon>Heterobasidion annosum species complex</taxon>
    </lineage>
</organism>
<gene>
    <name evidence="4" type="ORF">HETIRDRAFT_52748</name>
</gene>